<keyword evidence="3" id="KW-0539">Nucleus</keyword>
<dbReference type="OrthoDB" id="70899at2759"/>
<evidence type="ECO:0000313" key="4">
    <source>
        <dbReference type="EMBL" id="KRT81668.1"/>
    </source>
</evidence>
<dbReference type="Proteomes" id="UP000051574">
    <property type="component" value="Unassembled WGS sequence"/>
</dbReference>
<gene>
    <name evidence="4" type="ORF">AMK59_6056</name>
</gene>
<evidence type="ECO:0000256" key="3">
    <source>
        <dbReference type="ARBA" id="ARBA00023242"/>
    </source>
</evidence>
<keyword evidence="5" id="KW-1185">Reference proteome</keyword>
<dbReference type="InterPro" id="IPR029321">
    <property type="entry name" value="INTS2"/>
</dbReference>
<evidence type="ECO:0008006" key="6">
    <source>
        <dbReference type="Google" id="ProtNLM"/>
    </source>
</evidence>
<proteinExistence type="inferred from homology"/>
<dbReference type="InterPro" id="IPR026236">
    <property type="entry name" value="Int2_metazoa"/>
</dbReference>
<protein>
    <recommendedName>
        <fullName evidence="6">Integrator complex subunit 2</fullName>
    </recommendedName>
</protein>
<dbReference type="AlphaFoldDB" id="A0A0T6B323"/>
<comment type="caution">
    <text evidence="4">The sequence shown here is derived from an EMBL/GenBank/DDBJ whole genome shotgun (WGS) entry which is preliminary data.</text>
</comment>
<dbReference type="GO" id="GO:0034472">
    <property type="term" value="P:snRNA 3'-end processing"/>
    <property type="evidence" value="ECO:0007669"/>
    <property type="project" value="TreeGrafter"/>
</dbReference>
<evidence type="ECO:0000313" key="5">
    <source>
        <dbReference type="Proteomes" id="UP000051574"/>
    </source>
</evidence>
<evidence type="ECO:0000256" key="2">
    <source>
        <dbReference type="ARBA" id="ARBA00006705"/>
    </source>
</evidence>
<comment type="similarity">
    <text evidence="2">Belongs to the Integrator subunit 2 family.</text>
</comment>
<accession>A0A0T6B323</accession>
<dbReference type="Pfam" id="PF14750">
    <property type="entry name" value="INTS2"/>
    <property type="match status" value="1"/>
</dbReference>
<dbReference type="PANTHER" id="PTHR28608">
    <property type="entry name" value="INTEGRATOR COMPLEX SUBUNIT 2"/>
    <property type="match status" value="1"/>
</dbReference>
<dbReference type="PANTHER" id="PTHR28608:SF1">
    <property type="entry name" value="INTEGRATOR COMPLEX SUBUNIT 2"/>
    <property type="match status" value="1"/>
</dbReference>
<organism evidence="4 5">
    <name type="scientific">Oryctes borbonicus</name>
    <dbReference type="NCBI Taxonomy" id="1629725"/>
    <lineage>
        <taxon>Eukaryota</taxon>
        <taxon>Metazoa</taxon>
        <taxon>Ecdysozoa</taxon>
        <taxon>Arthropoda</taxon>
        <taxon>Hexapoda</taxon>
        <taxon>Insecta</taxon>
        <taxon>Pterygota</taxon>
        <taxon>Neoptera</taxon>
        <taxon>Endopterygota</taxon>
        <taxon>Coleoptera</taxon>
        <taxon>Polyphaga</taxon>
        <taxon>Scarabaeiformia</taxon>
        <taxon>Scarabaeidae</taxon>
        <taxon>Dynastinae</taxon>
        <taxon>Oryctes</taxon>
    </lineage>
</organism>
<comment type="subcellular location">
    <subcellularLocation>
        <location evidence="1">Nucleus</location>
    </subcellularLocation>
</comment>
<dbReference type="PRINTS" id="PR02105">
    <property type="entry name" value="INTSUBUNIT2"/>
</dbReference>
<reference evidence="4 5" key="1">
    <citation type="submission" date="2015-09" db="EMBL/GenBank/DDBJ databases">
        <title>Draft genome of the scarab beetle Oryctes borbonicus.</title>
        <authorList>
            <person name="Meyer J.M."/>
            <person name="Markov G.V."/>
            <person name="Baskaran P."/>
            <person name="Herrmann M."/>
            <person name="Sommer R.J."/>
            <person name="Roedelsperger C."/>
        </authorList>
    </citation>
    <scope>NUCLEOTIDE SEQUENCE [LARGE SCALE GENOMIC DNA]</scope>
    <source>
        <strain evidence="4">OB123</strain>
        <tissue evidence="4">Whole animal</tissue>
    </source>
</reference>
<evidence type="ECO:0000256" key="1">
    <source>
        <dbReference type="ARBA" id="ARBA00004123"/>
    </source>
</evidence>
<dbReference type="GO" id="GO:0032039">
    <property type="term" value="C:integrator complex"/>
    <property type="evidence" value="ECO:0007669"/>
    <property type="project" value="InterPro"/>
</dbReference>
<sequence length="921" mass="103887">MPFKKYVSPIIFHSIQNINIQGLSKCTEQEIRPILPCLVRMSLISPLDISKKCAKQKIDILTVISGIELVNSIVALLSIDFHVLEADVKKEQQLRQKAGSNLTESVLIGSLPNGLALEYERSDMTRRLRLVLSELLFIQSQIQDGNDGHGDHEFYIKTSELFDNDIYIEEISDVICIALAELPTLLSVVNITEILLHVNNGPAIICRVVANFPDSFREGKPKNVLDTKFYKTDVLVCVNLIQKGEKQEENISSSIRGAAISMLCKMNPSQALAVRSKCVELCRMPALAIALSLDISNKSSGENEGDMVAFVSGLLLGNDQAIRNWFALFIRTGQKRKGELSSTALQQLRDELLRRLQTIINASQNGQLPNNLVVQASALLRLYCALRGIAGIKFQDDEVNMIVQLLISHPSPTPAGVRFVSIGLCMLIACPSLVSLPEHERKSIEWVQWLVREEAYFESASGVTASFGEMLLLMAIHFHSNQLSAICDLVCATLGMKIPIRHNNMTRMKQVFTQEIFTEQVVTAHAVKVPVTENLNANMLGFLPIHCIHQLLKSRAFAKHNVSIKNWIYKQICVSVNPLHPVLPLLVDVYVNSIILPNIKHVEQSNKPLTENEIRRVFQSSIFGQYFNEKKSFFAMDFDTAENHDVVISETSLTPQLLLLYYLLLYEDCRLTNAHNLATSGRKIKIYSPEFLSELPIKYLLHHAQKDQSSYSTLFGPLLKLLATHFPHLTLVEDWLDDMSMRIAHKTSFVSEYMLVDAFNHLEKTPSKCADVLQLLLKKEAIDIWPFAEVITQFSKNILADNVPRYVQDLYKDVWFKLNSVLPRRLWVLTVKNLVGGFSGLTRIDVAEDPLQIMRCDERVYRCAPIFAIVLRVLRASLASSRSQLNQHLQSNPRVDPSGQAVNDTEREEMCRALIAAQIFY</sequence>
<name>A0A0T6B323_9SCAR</name>
<dbReference type="EMBL" id="LJIG01016082">
    <property type="protein sequence ID" value="KRT81668.1"/>
    <property type="molecule type" value="Genomic_DNA"/>
</dbReference>